<evidence type="ECO:0000313" key="12">
    <source>
        <dbReference type="EMBL" id="KAJ4191472.1"/>
    </source>
</evidence>
<gene>
    <name evidence="12" type="ORF">NW755_004657</name>
</gene>
<dbReference type="GO" id="GO:0005524">
    <property type="term" value="F:ATP binding"/>
    <property type="evidence" value="ECO:0007669"/>
    <property type="project" value="UniProtKB-KW"/>
</dbReference>
<dbReference type="PANTHER" id="PTHR13504:SF34">
    <property type="entry name" value="PROTEIN ADENYLYLTRANSFERASE FICD"/>
    <property type="match status" value="1"/>
</dbReference>
<evidence type="ECO:0000256" key="7">
    <source>
        <dbReference type="ARBA" id="ARBA00022989"/>
    </source>
</evidence>
<keyword evidence="6 10" id="KW-0067">ATP-binding</keyword>
<keyword evidence="5" id="KW-0802">TPR repeat</keyword>
<dbReference type="AlphaFoldDB" id="A0A9W8V313"/>
<evidence type="ECO:0000256" key="2">
    <source>
        <dbReference type="ARBA" id="ARBA00022692"/>
    </source>
</evidence>
<dbReference type="InterPro" id="IPR036597">
    <property type="entry name" value="Fido-like_dom_sf"/>
</dbReference>
<feature type="binding site" evidence="10">
    <location>
        <begin position="306"/>
        <end position="313"/>
    </location>
    <ligand>
        <name>ATP</name>
        <dbReference type="ChEBI" id="CHEBI:30616"/>
    </ligand>
</feature>
<evidence type="ECO:0000313" key="13">
    <source>
        <dbReference type="Proteomes" id="UP001152087"/>
    </source>
</evidence>
<evidence type="ECO:0000256" key="5">
    <source>
        <dbReference type="ARBA" id="ARBA00022803"/>
    </source>
</evidence>
<keyword evidence="2" id="KW-0812">Transmembrane</keyword>
<evidence type="ECO:0000256" key="9">
    <source>
        <dbReference type="PIRSR" id="PIRSR640198-1"/>
    </source>
</evidence>
<evidence type="ECO:0000256" key="8">
    <source>
        <dbReference type="ARBA" id="ARBA00023136"/>
    </source>
</evidence>
<dbReference type="InterPro" id="IPR040198">
    <property type="entry name" value="Fido_containing"/>
</dbReference>
<dbReference type="InterPro" id="IPR003812">
    <property type="entry name" value="Fido"/>
</dbReference>
<comment type="caution">
    <text evidence="12">The sequence shown here is derived from an EMBL/GenBank/DDBJ whole genome shotgun (WGS) entry which is preliminary data.</text>
</comment>
<dbReference type="Gene3D" id="1.10.3290.10">
    <property type="entry name" value="Fido-like domain"/>
    <property type="match status" value="1"/>
</dbReference>
<keyword evidence="4 10" id="KW-0547">Nucleotide-binding</keyword>
<keyword evidence="8" id="KW-0472">Membrane</keyword>
<dbReference type="Pfam" id="PF02661">
    <property type="entry name" value="Fic"/>
    <property type="match status" value="1"/>
</dbReference>
<dbReference type="OrthoDB" id="439046at2759"/>
<feature type="domain" description="Fido" evidence="11">
    <location>
        <begin position="207"/>
        <end position="359"/>
    </location>
</feature>
<dbReference type="GO" id="GO:0016020">
    <property type="term" value="C:membrane"/>
    <property type="evidence" value="ECO:0007669"/>
    <property type="project" value="UniProtKB-SubCell"/>
</dbReference>
<name>A0A9W8V313_9HYPO</name>
<sequence>MFRVGGWQGFRHRGICRAPPSHRSNIVDSEYVKIAAARRKLLEKIYKPFQGLEKNGPEYRALGKSGLVWEEYFRPYDSQGYGYTRIQEDAAITLREIDALKDAMRVPANILAKRLVEAYAHQSVAIEDNHLIRGESIVLDDHLRSNFLTNFDLASLSPQELKDLALPDVSFLVPNADKLQVTELRNHLVASRWISETSLRAPGTSGLNENEVRYLSSALMKDLNPWRKGCYPPDLGPSVLLGDYRKTPLTARSNRLAVFPYPVEVPACIKRFFEWRQRIHDEKQLHPLIIACQTVAYFLHIHPFPDGNGRTSRIIMHDYLLRHGYVPIVFSALERADYLRMIKDAQNRKPDEFVNRVLVTQLEILRAYQSEEF</sequence>
<comment type="subcellular location">
    <subcellularLocation>
        <location evidence="1">Membrane</location>
        <topology evidence="1">Single-pass membrane protein</topology>
    </subcellularLocation>
</comment>
<evidence type="ECO:0000256" key="6">
    <source>
        <dbReference type="ARBA" id="ARBA00022840"/>
    </source>
</evidence>
<accession>A0A9W8V313</accession>
<dbReference type="EMBL" id="JAOQAV010000009">
    <property type="protein sequence ID" value="KAJ4191472.1"/>
    <property type="molecule type" value="Genomic_DNA"/>
</dbReference>
<keyword evidence="3" id="KW-0677">Repeat</keyword>
<evidence type="ECO:0000256" key="10">
    <source>
        <dbReference type="PIRSR" id="PIRSR640198-2"/>
    </source>
</evidence>
<evidence type="ECO:0000256" key="4">
    <source>
        <dbReference type="ARBA" id="ARBA00022741"/>
    </source>
</evidence>
<evidence type="ECO:0000259" key="11">
    <source>
        <dbReference type="PROSITE" id="PS51459"/>
    </source>
</evidence>
<dbReference type="PROSITE" id="PS51459">
    <property type="entry name" value="FIDO"/>
    <property type="match status" value="1"/>
</dbReference>
<evidence type="ECO:0000256" key="3">
    <source>
        <dbReference type="ARBA" id="ARBA00022737"/>
    </source>
</evidence>
<dbReference type="Proteomes" id="UP001152087">
    <property type="component" value="Unassembled WGS sequence"/>
</dbReference>
<feature type="active site" evidence="9">
    <location>
        <position position="302"/>
    </location>
</feature>
<proteinExistence type="predicted"/>
<organism evidence="12 13">
    <name type="scientific">Fusarium falciforme</name>
    <dbReference type="NCBI Taxonomy" id="195108"/>
    <lineage>
        <taxon>Eukaryota</taxon>
        <taxon>Fungi</taxon>
        <taxon>Dikarya</taxon>
        <taxon>Ascomycota</taxon>
        <taxon>Pezizomycotina</taxon>
        <taxon>Sordariomycetes</taxon>
        <taxon>Hypocreomycetidae</taxon>
        <taxon>Hypocreales</taxon>
        <taxon>Nectriaceae</taxon>
        <taxon>Fusarium</taxon>
        <taxon>Fusarium solani species complex</taxon>
    </lineage>
</organism>
<reference evidence="12" key="1">
    <citation type="submission" date="2022-09" db="EMBL/GenBank/DDBJ databases">
        <title>Fusarium specimens isolated from Avocado Roots.</title>
        <authorList>
            <person name="Stajich J."/>
            <person name="Roper C."/>
            <person name="Heimlech-Rivalta G."/>
        </authorList>
    </citation>
    <scope>NUCLEOTIDE SEQUENCE</scope>
    <source>
        <strain evidence="12">A02</strain>
    </source>
</reference>
<dbReference type="SUPFAM" id="SSF140931">
    <property type="entry name" value="Fic-like"/>
    <property type="match status" value="1"/>
</dbReference>
<dbReference type="PANTHER" id="PTHR13504">
    <property type="entry name" value="FIDO DOMAIN-CONTAINING PROTEIN DDB_G0283145"/>
    <property type="match status" value="1"/>
</dbReference>
<keyword evidence="7" id="KW-1133">Transmembrane helix</keyword>
<protein>
    <recommendedName>
        <fullName evidence="11">Fido domain-containing protein</fullName>
    </recommendedName>
</protein>
<evidence type="ECO:0000256" key="1">
    <source>
        <dbReference type="ARBA" id="ARBA00004167"/>
    </source>
</evidence>
<keyword evidence="13" id="KW-1185">Reference proteome</keyword>